<sequence>MSFDTLWPSHGCEASSAGSPAHAAVGSAQLQTSLVMEPQKGPASPRHGFISFHARADLHLSSQKSHREASPPPSATAGDGGTVIQACPQSSQATARLCLSETMPSTWHSSWTRPCQLPRGTPPAHNRAVPGAKLHLGQRRSWQWPRCRAQGREQGLRACAGASFCACWGLPVPLILPPTHRCGFHRCHNTAMAEQVLAVLPLPQLRARLQEERHAIALLRAEVEMFENQYRKMEPSSPALQRQPVAHDSPPELLHMLTHGRAKSKMRRSTGYFAGLTVEQKCELAERELVDMKGEIQRMEEDTEKTLHDIEAVIQETDIWWTDVKKAISEFEKDIVSTISNKKGSIIASEKLLRYLEEKNHQRDLMKEKLRLENSFLKGYKKKLQQQLRQKEQMGDTLRGVHSQQLQVTKEQYEEKIEQKNEELQQLKLTLGKTVQILNFRKKKLQNTMETSTSLMKDISQRMELLEKIERETTLVEEVRK</sequence>
<accession>A0A493TIK7</accession>
<dbReference type="GeneTree" id="ENSGT00940000154521"/>
<keyword evidence="3 7" id="KW-0175">Coiled coil</keyword>
<reference evidence="10" key="2">
    <citation type="submission" date="2025-08" db="UniProtKB">
        <authorList>
            <consortium name="Ensembl"/>
        </authorList>
    </citation>
    <scope>IDENTIFICATION</scope>
</reference>
<keyword evidence="2" id="KW-0970">Cilium biogenesis/degradation</keyword>
<dbReference type="InterPro" id="IPR025254">
    <property type="entry name" value="CCDC113/CCDC96_CC"/>
</dbReference>
<dbReference type="Pfam" id="PF13870">
    <property type="entry name" value="CCDC113_CCDC96_CC"/>
    <property type="match status" value="1"/>
</dbReference>
<proteinExistence type="inferred from homology"/>
<evidence type="ECO:0000256" key="6">
    <source>
        <dbReference type="ARBA" id="ARBA00044798"/>
    </source>
</evidence>
<evidence type="ECO:0000259" key="9">
    <source>
        <dbReference type="Pfam" id="PF13870"/>
    </source>
</evidence>
<evidence type="ECO:0000256" key="7">
    <source>
        <dbReference type="SAM" id="Coils"/>
    </source>
</evidence>
<feature type="region of interest" description="Disordered" evidence="8">
    <location>
        <begin position="60"/>
        <end position="84"/>
    </location>
</feature>
<reference evidence="10" key="3">
    <citation type="submission" date="2025-09" db="UniProtKB">
        <authorList>
            <consortium name="Ensembl"/>
        </authorList>
    </citation>
    <scope>IDENTIFICATION</scope>
</reference>
<protein>
    <recommendedName>
        <fullName evidence="6">Cilia- and flagella-associated protein 263</fullName>
    </recommendedName>
</protein>
<gene>
    <name evidence="10" type="primary">CFAP263</name>
</gene>
<evidence type="ECO:0000313" key="10">
    <source>
        <dbReference type="Ensembl" id="ENSAPLP00000025679.1"/>
    </source>
</evidence>
<keyword evidence="11" id="KW-1185">Reference proteome</keyword>
<reference evidence="10 11" key="1">
    <citation type="submission" date="2017-10" db="EMBL/GenBank/DDBJ databases">
        <title>A new Pekin duck reference genome.</title>
        <authorList>
            <person name="Hou Z.-C."/>
            <person name="Zhou Z.-K."/>
            <person name="Zhu F."/>
            <person name="Hou S.-S."/>
        </authorList>
    </citation>
    <scope>NUCLEOTIDE SEQUENCE [LARGE SCALE GENOMIC DNA]</scope>
</reference>
<feature type="domain" description="CCDC113/CCDC96 coiled-coil" evidence="9">
    <location>
        <begin position="362"/>
        <end position="480"/>
    </location>
</feature>
<evidence type="ECO:0000256" key="1">
    <source>
        <dbReference type="ARBA" id="ARBA00004138"/>
    </source>
</evidence>
<dbReference type="GO" id="GO:0036064">
    <property type="term" value="C:ciliary basal body"/>
    <property type="evidence" value="ECO:0007669"/>
    <property type="project" value="TreeGrafter"/>
</dbReference>
<evidence type="ECO:0000256" key="8">
    <source>
        <dbReference type="SAM" id="MobiDB-lite"/>
    </source>
</evidence>
<keyword evidence="4" id="KW-0966">Cell projection</keyword>
<evidence type="ECO:0000256" key="2">
    <source>
        <dbReference type="ARBA" id="ARBA00022794"/>
    </source>
</evidence>
<feature type="coiled-coil region" evidence="7">
    <location>
        <begin position="202"/>
        <end position="229"/>
    </location>
</feature>
<dbReference type="Proteomes" id="UP000016666">
    <property type="component" value="Chromosome 12"/>
</dbReference>
<dbReference type="Ensembl" id="ENSAPLT00000032973.1">
    <property type="protein sequence ID" value="ENSAPLP00000025679.1"/>
    <property type="gene ID" value="ENSAPLG00000016196.2"/>
</dbReference>
<comment type="similarity">
    <text evidence="5">Belongs to the CFAP263 family.</text>
</comment>
<dbReference type="PANTHER" id="PTHR15654">
    <property type="entry name" value="COILED-COIL DOMAIN-CONTAINING PROTEIN 113-RELATED"/>
    <property type="match status" value="1"/>
</dbReference>
<dbReference type="AlphaFoldDB" id="A0A493TIK7"/>
<dbReference type="GO" id="GO:0005930">
    <property type="term" value="C:axoneme"/>
    <property type="evidence" value="ECO:0007669"/>
    <property type="project" value="TreeGrafter"/>
</dbReference>
<feature type="coiled-coil region" evidence="7">
    <location>
        <begin position="377"/>
        <end position="430"/>
    </location>
</feature>
<dbReference type="STRING" id="8840.ENSAPLP00000025679"/>
<dbReference type="InterPro" id="IPR051885">
    <property type="entry name" value="CC_CF"/>
</dbReference>
<evidence type="ECO:0000256" key="3">
    <source>
        <dbReference type="ARBA" id="ARBA00023054"/>
    </source>
</evidence>
<dbReference type="PANTHER" id="PTHR15654:SF2">
    <property type="entry name" value="COILED-COIL DOMAIN-CONTAINING PROTEIN 113"/>
    <property type="match status" value="1"/>
</dbReference>
<evidence type="ECO:0000313" key="11">
    <source>
        <dbReference type="Proteomes" id="UP000016666"/>
    </source>
</evidence>
<dbReference type="GO" id="GO:0060271">
    <property type="term" value="P:cilium assembly"/>
    <property type="evidence" value="ECO:0007669"/>
    <property type="project" value="TreeGrafter"/>
</dbReference>
<evidence type="ECO:0000256" key="5">
    <source>
        <dbReference type="ARBA" id="ARBA00044506"/>
    </source>
</evidence>
<name>A0A493TIK7_ANAPP</name>
<evidence type="ECO:0000256" key="4">
    <source>
        <dbReference type="ARBA" id="ARBA00023273"/>
    </source>
</evidence>
<organism evidence="10 11">
    <name type="scientific">Anas platyrhynchos platyrhynchos</name>
    <name type="common">Northern mallard</name>
    <dbReference type="NCBI Taxonomy" id="8840"/>
    <lineage>
        <taxon>Eukaryota</taxon>
        <taxon>Metazoa</taxon>
        <taxon>Chordata</taxon>
        <taxon>Craniata</taxon>
        <taxon>Vertebrata</taxon>
        <taxon>Euteleostomi</taxon>
        <taxon>Archelosauria</taxon>
        <taxon>Archosauria</taxon>
        <taxon>Dinosauria</taxon>
        <taxon>Saurischia</taxon>
        <taxon>Theropoda</taxon>
        <taxon>Coelurosauria</taxon>
        <taxon>Aves</taxon>
        <taxon>Neognathae</taxon>
        <taxon>Galloanserae</taxon>
        <taxon>Anseriformes</taxon>
        <taxon>Anatidae</taxon>
        <taxon>Anatinae</taxon>
        <taxon>Anas</taxon>
    </lineage>
</organism>
<feature type="region of interest" description="Disordered" evidence="8">
    <location>
        <begin position="1"/>
        <end position="24"/>
    </location>
</feature>
<comment type="subcellular location">
    <subcellularLocation>
        <location evidence="1">Cell projection</location>
        <location evidence="1">Cilium</location>
    </subcellularLocation>
</comment>